<evidence type="ECO:0000313" key="10">
    <source>
        <dbReference type="EMBL" id="VVB06321.1"/>
    </source>
</evidence>
<dbReference type="InterPro" id="IPR011333">
    <property type="entry name" value="SKP1/BTB/POZ_sf"/>
</dbReference>
<dbReference type="FunFam" id="3.30.710.10:FF:000170">
    <property type="entry name" value="SKP1-like protein 5"/>
    <property type="match status" value="1"/>
</dbReference>
<comment type="subunit">
    <text evidence="7">Part of a SCF (SKP1-cullin-F-box) protein ligase complex.</text>
</comment>
<dbReference type="Proteomes" id="UP000489600">
    <property type="component" value="Unassembled WGS sequence"/>
</dbReference>
<evidence type="ECO:0000313" key="11">
    <source>
        <dbReference type="Proteomes" id="UP000489600"/>
    </source>
</evidence>
<organism evidence="10 11">
    <name type="scientific">Arabis nemorensis</name>
    <dbReference type="NCBI Taxonomy" id="586526"/>
    <lineage>
        <taxon>Eukaryota</taxon>
        <taxon>Viridiplantae</taxon>
        <taxon>Streptophyta</taxon>
        <taxon>Embryophyta</taxon>
        <taxon>Tracheophyta</taxon>
        <taxon>Spermatophyta</taxon>
        <taxon>Magnoliopsida</taxon>
        <taxon>eudicotyledons</taxon>
        <taxon>Gunneridae</taxon>
        <taxon>Pentapetalae</taxon>
        <taxon>rosids</taxon>
        <taxon>malvids</taxon>
        <taxon>Brassicales</taxon>
        <taxon>Brassicaceae</taxon>
        <taxon>Arabideae</taxon>
        <taxon>Arabis</taxon>
    </lineage>
</organism>
<dbReference type="GO" id="GO:0016567">
    <property type="term" value="P:protein ubiquitination"/>
    <property type="evidence" value="ECO:0007669"/>
    <property type="project" value="UniProtKB-UniRule"/>
</dbReference>
<evidence type="ECO:0000256" key="3">
    <source>
        <dbReference type="ARBA" id="ARBA00009993"/>
    </source>
</evidence>
<evidence type="ECO:0000256" key="2">
    <source>
        <dbReference type="ARBA" id="ARBA00004906"/>
    </source>
</evidence>
<keyword evidence="4 7" id="KW-0833">Ubl conjugation pathway</keyword>
<dbReference type="UniPathway" id="UPA00143"/>
<comment type="function">
    <text evidence="6 7">Involved in ubiquitination and subsequent proteasomal degradation of target proteins. Together with CUL1, RBX1 and a F-box protein, it forms a SCF E3 ubiquitin ligase complex. The functional specificity of this complex depends on the type of F-box protein. In the SCF complex, it serves as an adapter that links the F-box protein to CUL1.</text>
</comment>
<sequence>MSKKMIVVKTSDDKTFEIDESIAIQSETIAHLVEDDCAANVIPLSNVTSEIFSKVIAYCGKRVAGGGDPDTSSDEAKEDLKKWDAEFMEMDQSMIFDLILASNYLNVKGLLDLACQTVADMIAACKSADEIRAKFDIENDFTPEEEEEVRRENQWAFE</sequence>
<evidence type="ECO:0000256" key="6">
    <source>
        <dbReference type="ARBA" id="ARBA00054396"/>
    </source>
</evidence>
<dbReference type="SMART" id="SM00512">
    <property type="entry name" value="Skp1"/>
    <property type="match status" value="1"/>
</dbReference>
<comment type="caution">
    <text evidence="10">The sequence shown here is derived from an EMBL/GenBank/DDBJ whole genome shotgun (WGS) entry which is preliminary data.</text>
</comment>
<name>A0A565BY96_9BRAS</name>
<dbReference type="SUPFAM" id="SSF54695">
    <property type="entry name" value="POZ domain"/>
    <property type="match status" value="1"/>
</dbReference>
<keyword evidence="5" id="KW-0539">Nucleus</keyword>
<dbReference type="SUPFAM" id="SSF81382">
    <property type="entry name" value="Skp1 dimerisation domain-like"/>
    <property type="match status" value="1"/>
</dbReference>
<evidence type="ECO:0000256" key="4">
    <source>
        <dbReference type="ARBA" id="ARBA00022786"/>
    </source>
</evidence>
<feature type="domain" description="SKP1 component dimerisation" evidence="8">
    <location>
        <begin position="108"/>
        <end position="156"/>
    </location>
</feature>
<dbReference type="InterPro" id="IPR036296">
    <property type="entry name" value="SKP1-like_dim_sf"/>
</dbReference>
<feature type="domain" description="SKP1 component POZ" evidence="9">
    <location>
        <begin position="4"/>
        <end position="62"/>
    </location>
</feature>
<dbReference type="InterPro" id="IPR001232">
    <property type="entry name" value="SKP1-like"/>
</dbReference>
<gene>
    <name evidence="10" type="ORF">ANE_LOCUS16765</name>
</gene>
<proteinExistence type="inferred from homology"/>
<accession>A0A565BY96</accession>
<dbReference type="Pfam" id="PF01466">
    <property type="entry name" value="Skp1"/>
    <property type="match status" value="1"/>
</dbReference>
<evidence type="ECO:0000256" key="7">
    <source>
        <dbReference type="PIRNR" id="PIRNR028729"/>
    </source>
</evidence>
<dbReference type="GO" id="GO:0006511">
    <property type="term" value="P:ubiquitin-dependent protein catabolic process"/>
    <property type="evidence" value="ECO:0007669"/>
    <property type="project" value="InterPro"/>
</dbReference>
<dbReference type="InterPro" id="IPR016897">
    <property type="entry name" value="SKP1"/>
</dbReference>
<dbReference type="InterPro" id="IPR016072">
    <property type="entry name" value="Skp1_comp_dimer"/>
</dbReference>
<dbReference type="AlphaFoldDB" id="A0A565BY96"/>
<reference evidence="10" key="1">
    <citation type="submission" date="2019-07" db="EMBL/GenBank/DDBJ databases">
        <authorList>
            <person name="Dittberner H."/>
        </authorList>
    </citation>
    <scope>NUCLEOTIDE SEQUENCE [LARGE SCALE GENOMIC DNA]</scope>
</reference>
<dbReference type="GO" id="GO:0009867">
    <property type="term" value="P:jasmonic acid mediated signaling pathway"/>
    <property type="evidence" value="ECO:0007669"/>
    <property type="project" value="UniProtKB-ARBA"/>
</dbReference>
<evidence type="ECO:0000259" key="9">
    <source>
        <dbReference type="Pfam" id="PF03931"/>
    </source>
</evidence>
<evidence type="ECO:0000256" key="1">
    <source>
        <dbReference type="ARBA" id="ARBA00004123"/>
    </source>
</evidence>
<dbReference type="InterPro" id="IPR016073">
    <property type="entry name" value="Skp1_comp_POZ"/>
</dbReference>
<dbReference type="PIRSF" id="PIRSF028729">
    <property type="entry name" value="E3_ubiquit_lig_SCF_Skp"/>
    <property type="match status" value="1"/>
</dbReference>
<dbReference type="GO" id="GO:0005634">
    <property type="term" value="C:nucleus"/>
    <property type="evidence" value="ECO:0007669"/>
    <property type="project" value="UniProtKB-SubCell"/>
</dbReference>
<comment type="pathway">
    <text evidence="2 7">Protein modification; protein ubiquitination.</text>
</comment>
<keyword evidence="11" id="KW-1185">Reference proteome</keyword>
<dbReference type="Pfam" id="PF03931">
    <property type="entry name" value="Skp1_POZ"/>
    <property type="match status" value="1"/>
</dbReference>
<comment type="subcellular location">
    <subcellularLocation>
        <location evidence="1">Nucleus</location>
    </subcellularLocation>
</comment>
<dbReference type="PANTHER" id="PTHR11165">
    <property type="entry name" value="SKP1"/>
    <property type="match status" value="1"/>
</dbReference>
<evidence type="ECO:0000259" key="8">
    <source>
        <dbReference type="Pfam" id="PF01466"/>
    </source>
</evidence>
<dbReference type="OrthoDB" id="7827685at2759"/>
<dbReference type="EMBL" id="CABITT030000005">
    <property type="protein sequence ID" value="VVB06321.1"/>
    <property type="molecule type" value="Genomic_DNA"/>
</dbReference>
<dbReference type="Gene3D" id="3.30.710.10">
    <property type="entry name" value="Potassium Channel Kv1.1, Chain A"/>
    <property type="match status" value="1"/>
</dbReference>
<evidence type="ECO:0000256" key="5">
    <source>
        <dbReference type="ARBA" id="ARBA00023242"/>
    </source>
</evidence>
<protein>
    <recommendedName>
        <fullName evidence="7">SKP1-like protein</fullName>
    </recommendedName>
</protein>
<comment type="similarity">
    <text evidence="3 7">Belongs to the SKP1 family.</text>
</comment>
<dbReference type="CDD" id="cd18322">
    <property type="entry name" value="BTB_POZ_SKP1"/>
    <property type="match status" value="1"/>
</dbReference>